<dbReference type="PIRSF" id="PIRSF005739">
    <property type="entry name" value="O-mtase"/>
    <property type="match status" value="1"/>
</dbReference>
<keyword evidence="8" id="KW-1185">Reference proteome</keyword>
<dbReference type="InterPro" id="IPR001077">
    <property type="entry name" value="COMT_C"/>
</dbReference>
<dbReference type="InterPro" id="IPR012967">
    <property type="entry name" value="COMT_dimerisation"/>
</dbReference>
<evidence type="ECO:0000256" key="3">
    <source>
        <dbReference type="ARBA" id="ARBA00022691"/>
    </source>
</evidence>
<dbReference type="PROSITE" id="PS51683">
    <property type="entry name" value="SAM_OMT_II"/>
    <property type="match status" value="1"/>
</dbReference>
<dbReference type="GO" id="GO:0009717">
    <property type="term" value="P:isoflavonoid biosynthetic process"/>
    <property type="evidence" value="ECO:0007669"/>
    <property type="project" value="UniProtKB-ARBA"/>
</dbReference>
<keyword evidence="1" id="KW-0489">Methyltransferase</keyword>
<sequence length="358" mass="39977">MDLGSAERADELLQAQAQVVNHVFNFMNSMALKCAIDLAIPDVIHSHGQPMLLSQLVTALSVQPSKAPCLHRLMRLLVHSGFFSQQQVIHNNEQEEGYSLTSASRFLLKDEPLTGLPLSLLHLNPVLTAPWHFLSGWFRNGDPTPFYTAHGKPYWDYTAQEPDFNDLFNEAMASDSRIIASVLITKCKEQFKGLFSLVDVGAGTGTMTKAIAKAFPHLKCIVFDQPHVVADLQGGGNLEVVGGDMFETIPSANAVILKWILHNWSDEECVKILKKCKEAIPTKDKGGKLMIIDMVMENNKGDDQAVETQLFWDMLMMTVLTGKQRNENEWKKLFVTAGFTHYKISAVLGFRSLIEVYP</sequence>
<feature type="domain" description="O-methyltransferase C-terminal" evidence="5">
    <location>
        <begin position="131"/>
        <end position="339"/>
    </location>
</feature>
<dbReference type="GO" id="GO:0008757">
    <property type="term" value="F:S-adenosylmethionine-dependent methyltransferase activity"/>
    <property type="evidence" value="ECO:0000318"/>
    <property type="project" value="GO_Central"/>
</dbReference>
<keyword evidence="2" id="KW-0808">Transferase</keyword>
<organism evidence="7 8">
    <name type="scientific">Vitis vinifera</name>
    <name type="common">Grape</name>
    <dbReference type="NCBI Taxonomy" id="29760"/>
    <lineage>
        <taxon>Eukaryota</taxon>
        <taxon>Viridiplantae</taxon>
        <taxon>Streptophyta</taxon>
        <taxon>Embryophyta</taxon>
        <taxon>Tracheophyta</taxon>
        <taxon>Spermatophyta</taxon>
        <taxon>Magnoliopsida</taxon>
        <taxon>eudicotyledons</taxon>
        <taxon>Gunneridae</taxon>
        <taxon>Pentapetalae</taxon>
        <taxon>rosids</taxon>
        <taxon>Vitales</taxon>
        <taxon>Vitaceae</taxon>
        <taxon>Viteae</taxon>
        <taxon>Vitis</taxon>
    </lineage>
</organism>
<name>F6I1I4_VITVI</name>
<dbReference type="HOGENOM" id="CLU_005533_7_0_1"/>
<dbReference type="InterPro" id="IPR036388">
    <property type="entry name" value="WH-like_DNA-bd_sf"/>
</dbReference>
<evidence type="ECO:0008006" key="9">
    <source>
        <dbReference type="Google" id="ProtNLM"/>
    </source>
</evidence>
<dbReference type="FunFam" id="1.10.10.10:FF:000213">
    <property type="entry name" value="Coniferyl alcohol 9-O-methyltransferase"/>
    <property type="match status" value="1"/>
</dbReference>
<evidence type="ECO:0000256" key="4">
    <source>
        <dbReference type="PIRSR" id="PIRSR005739-1"/>
    </source>
</evidence>
<dbReference type="GO" id="GO:0032259">
    <property type="term" value="P:methylation"/>
    <property type="evidence" value="ECO:0000318"/>
    <property type="project" value="GO_Central"/>
</dbReference>
<evidence type="ECO:0000256" key="1">
    <source>
        <dbReference type="ARBA" id="ARBA00022603"/>
    </source>
</evidence>
<dbReference type="CDD" id="cd02440">
    <property type="entry name" value="AdoMet_MTases"/>
    <property type="match status" value="1"/>
</dbReference>
<proteinExistence type="predicted"/>
<dbReference type="GO" id="GO:0008171">
    <property type="term" value="F:O-methyltransferase activity"/>
    <property type="evidence" value="ECO:0000318"/>
    <property type="project" value="GO_Central"/>
</dbReference>
<dbReference type="Pfam" id="PF08100">
    <property type="entry name" value="Dimerisation"/>
    <property type="match status" value="1"/>
</dbReference>
<feature type="active site" description="Proton acceptor" evidence="4">
    <location>
        <position position="262"/>
    </location>
</feature>
<feature type="domain" description="O-methyltransferase dimerisation" evidence="6">
    <location>
        <begin position="21"/>
        <end position="110"/>
    </location>
</feature>
<dbReference type="InParanoid" id="F6I1I4"/>
<dbReference type="KEGG" id="vvi:100251741"/>
<evidence type="ECO:0000259" key="5">
    <source>
        <dbReference type="Pfam" id="PF00891"/>
    </source>
</evidence>
<dbReference type="STRING" id="29760.F6I1I4"/>
<gene>
    <name evidence="7" type="ordered locus">VIT_15s0045g01490</name>
</gene>
<dbReference type="OrthoDB" id="2410195at2759"/>
<dbReference type="SUPFAM" id="SSF46785">
    <property type="entry name" value="Winged helix' DNA-binding domain"/>
    <property type="match status" value="1"/>
</dbReference>
<dbReference type="Pfam" id="PF00891">
    <property type="entry name" value="Methyltransf_2"/>
    <property type="match status" value="1"/>
</dbReference>
<keyword evidence="3" id="KW-0949">S-adenosyl-L-methionine</keyword>
<dbReference type="Gene3D" id="1.10.10.10">
    <property type="entry name" value="Winged helix-like DNA-binding domain superfamily/Winged helix DNA-binding domain"/>
    <property type="match status" value="1"/>
</dbReference>
<dbReference type="InterPro" id="IPR016461">
    <property type="entry name" value="COMT-like"/>
</dbReference>
<protein>
    <recommendedName>
        <fullName evidence="9">Trans-resveratrol di-O-methyltransferase</fullName>
    </recommendedName>
</protein>
<dbReference type="SMR" id="F6I1I4"/>
<dbReference type="EMBL" id="FN596510">
    <property type="protein sequence ID" value="CCB60801.1"/>
    <property type="molecule type" value="Genomic_DNA"/>
</dbReference>
<evidence type="ECO:0000259" key="6">
    <source>
        <dbReference type="Pfam" id="PF08100"/>
    </source>
</evidence>
<evidence type="ECO:0000313" key="7">
    <source>
        <dbReference type="EMBL" id="CCB60801.1"/>
    </source>
</evidence>
<dbReference type="SUPFAM" id="SSF53335">
    <property type="entry name" value="S-adenosyl-L-methionine-dependent methyltransferases"/>
    <property type="match status" value="1"/>
</dbReference>
<dbReference type="GO" id="GO:0046983">
    <property type="term" value="F:protein dimerization activity"/>
    <property type="evidence" value="ECO:0007669"/>
    <property type="project" value="InterPro"/>
</dbReference>
<evidence type="ECO:0000313" key="8">
    <source>
        <dbReference type="Proteomes" id="UP000009183"/>
    </source>
</evidence>
<evidence type="ECO:0000256" key="2">
    <source>
        <dbReference type="ARBA" id="ARBA00022679"/>
    </source>
</evidence>
<dbReference type="Proteomes" id="UP000009183">
    <property type="component" value="Chromosome 15"/>
</dbReference>
<dbReference type="PANTHER" id="PTHR11746">
    <property type="entry name" value="O-METHYLTRANSFERASE"/>
    <property type="match status" value="1"/>
</dbReference>
<dbReference type="AlphaFoldDB" id="F6I1I4"/>
<dbReference type="InterPro" id="IPR029063">
    <property type="entry name" value="SAM-dependent_MTases_sf"/>
</dbReference>
<dbReference type="PaxDb" id="29760-VIT_15s0045g01490.t01"/>
<dbReference type="InterPro" id="IPR036390">
    <property type="entry name" value="WH_DNA-bd_sf"/>
</dbReference>
<accession>F6I1I4</accession>
<reference evidence="8" key="1">
    <citation type="journal article" date="2007" name="Nature">
        <title>The grapevine genome sequence suggests ancestral hexaploidization in major angiosperm phyla.</title>
        <authorList>
            <consortium name="The French-Italian Public Consortium for Grapevine Genome Characterization."/>
            <person name="Jaillon O."/>
            <person name="Aury J.-M."/>
            <person name="Noel B."/>
            <person name="Policriti A."/>
            <person name="Clepet C."/>
            <person name="Casagrande A."/>
            <person name="Choisne N."/>
            <person name="Aubourg S."/>
            <person name="Vitulo N."/>
            <person name="Jubin C."/>
            <person name="Vezzi A."/>
            <person name="Legeai F."/>
            <person name="Hugueney P."/>
            <person name="Dasilva C."/>
            <person name="Horner D."/>
            <person name="Mica E."/>
            <person name="Jublot D."/>
            <person name="Poulain J."/>
            <person name="Bruyere C."/>
            <person name="Billault A."/>
            <person name="Segurens B."/>
            <person name="Gouyvenoux M."/>
            <person name="Ugarte E."/>
            <person name="Cattonaro F."/>
            <person name="Anthouard V."/>
            <person name="Vico V."/>
            <person name="Del Fabbro C."/>
            <person name="Alaux M."/>
            <person name="Di Gaspero G."/>
            <person name="Dumas V."/>
            <person name="Felice N."/>
            <person name="Paillard S."/>
            <person name="Juman I."/>
            <person name="Moroldo M."/>
            <person name="Scalabrin S."/>
            <person name="Canaguier A."/>
            <person name="Le Clainche I."/>
            <person name="Malacrida G."/>
            <person name="Durand E."/>
            <person name="Pesole G."/>
            <person name="Laucou V."/>
            <person name="Chatelet P."/>
            <person name="Merdinoglu D."/>
            <person name="Delledonne M."/>
            <person name="Pezzotti M."/>
            <person name="Lecharny A."/>
            <person name="Scarpelli C."/>
            <person name="Artiguenave F."/>
            <person name="Pe M.E."/>
            <person name="Valle G."/>
            <person name="Morgante M."/>
            <person name="Caboche M."/>
            <person name="Adam-Blondon A.-F."/>
            <person name="Weissenbach J."/>
            <person name="Quetier F."/>
            <person name="Wincker P."/>
        </authorList>
    </citation>
    <scope>NUCLEOTIDE SEQUENCE [LARGE SCALE GENOMIC DNA]</scope>
    <source>
        <strain evidence="8">cv. Pinot noir / PN40024</strain>
    </source>
</reference>
<dbReference type="FunFam" id="3.40.50.150:FF:000057">
    <property type="entry name" value="O-methyltransferase ZRP4"/>
    <property type="match status" value="1"/>
</dbReference>
<dbReference type="Gene3D" id="3.40.50.150">
    <property type="entry name" value="Vaccinia Virus protein VP39"/>
    <property type="match status" value="1"/>
</dbReference>
<dbReference type="eggNOG" id="KOG3178">
    <property type="taxonomic scope" value="Eukaryota"/>
</dbReference>